<dbReference type="AlphaFoldDB" id="K0SCT0"/>
<sequence>MRLRSEMTIGGVIGAKSANEGDSVQPRRERGDFELEPVEGDGSIQSIASDGICTNPVGDGDGDQSGMLRNVQGQDIKCDLLYLAALLTIQVASMLLNKEESYEVTRMLQQFGWIHWNDGAFTELLIGQLFWGWFRVMNVYRWVLRLGLPRKKKKKRRQCRRNWRNGTKEFNRRKLPYHLVRRCCCRRERLGQRPPRHDGNRLPSLGLNRRWRRMKKRQRCNQTRKEEQSAGETQMWELIEFCELSRPKPRHVDAPVWESLLNWLCFESPCSDDFPTNRRVHADPIVETSEELASRLQQFIEEEDHDANFTRLLARAAEHRAGGPKQKRNSHQHNKSRLCSILRPFRRVLHASGRTTLTCERYNGGTIYAVGCSDYIWTVDEKLDMLLPTPTDYGYAKVDEDGELVYSSSPLAETSSEIAERGSRRRSLAWPQREQAQEGAGSGGSSTEG</sequence>
<feature type="region of interest" description="Disordered" evidence="1">
    <location>
        <begin position="1"/>
        <end position="28"/>
    </location>
</feature>
<dbReference type="EMBL" id="AGNL01018675">
    <property type="protein sequence ID" value="EJK62704.1"/>
    <property type="molecule type" value="Genomic_DNA"/>
</dbReference>
<organism evidence="2 3">
    <name type="scientific">Thalassiosira oceanica</name>
    <name type="common">Marine diatom</name>
    <dbReference type="NCBI Taxonomy" id="159749"/>
    <lineage>
        <taxon>Eukaryota</taxon>
        <taxon>Sar</taxon>
        <taxon>Stramenopiles</taxon>
        <taxon>Ochrophyta</taxon>
        <taxon>Bacillariophyta</taxon>
        <taxon>Coscinodiscophyceae</taxon>
        <taxon>Thalassiosirophycidae</taxon>
        <taxon>Thalassiosirales</taxon>
        <taxon>Thalassiosiraceae</taxon>
        <taxon>Thalassiosira</taxon>
    </lineage>
</organism>
<feature type="compositionally biased region" description="Gly residues" evidence="1">
    <location>
        <begin position="440"/>
        <end position="449"/>
    </location>
</feature>
<dbReference type="Proteomes" id="UP000266841">
    <property type="component" value="Unassembled WGS sequence"/>
</dbReference>
<reference evidence="2 3" key="1">
    <citation type="journal article" date="2012" name="Genome Biol.">
        <title>Genome and low-iron response of an oceanic diatom adapted to chronic iron limitation.</title>
        <authorList>
            <person name="Lommer M."/>
            <person name="Specht M."/>
            <person name="Roy A.S."/>
            <person name="Kraemer L."/>
            <person name="Andreson R."/>
            <person name="Gutowska M.A."/>
            <person name="Wolf J."/>
            <person name="Bergner S.V."/>
            <person name="Schilhabel M.B."/>
            <person name="Klostermeier U.C."/>
            <person name="Beiko R.G."/>
            <person name="Rosenstiel P."/>
            <person name="Hippler M."/>
            <person name="Laroche J."/>
        </authorList>
    </citation>
    <scope>NUCLEOTIDE SEQUENCE [LARGE SCALE GENOMIC DNA]</scope>
    <source>
        <strain evidence="2 3">CCMP1005</strain>
    </source>
</reference>
<gene>
    <name evidence="2" type="ORF">THAOC_16673</name>
</gene>
<evidence type="ECO:0000313" key="3">
    <source>
        <dbReference type="Proteomes" id="UP000266841"/>
    </source>
</evidence>
<comment type="caution">
    <text evidence="2">The sequence shown here is derived from an EMBL/GenBank/DDBJ whole genome shotgun (WGS) entry which is preliminary data.</text>
</comment>
<evidence type="ECO:0000313" key="2">
    <source>
        <dbReference type="EMBL" id="EJK62704.1"/>
    </source>
</evidence>
<name>K0SCT0_THAOC</name>
<feature type="region of interest" description="Disordered" evidence="1">
    <location>
        <begin position="409"/>
        <end position="449"/>
    </location>
</feature>
<accession>K0SCT0</accession>
<proteinExistence type="predicted"/>
<keyword evidence="3" id="KW-1185">Reference proteome</keyword>
<protein>
    <submittedName>
        <fullName evidence="2">Uncharacterized protein</fullName>
    </submittedName>
</protein>
<evidence type="ECO:0000256" key="1">
    <source>
        <dbReference type="SAM" id="MobiDB-lite"/>
    </source>
</evidence>